<evidence type="ECO:0000259" key="1">
    <source>
        <dbReference type="Pfam" id="PF02919"/>
    </source>
</evidence>
<accession>A0A396IZG5</accession>
<gene>
    <name evidence="2" type="ORF">MtrunA17_Chr3g0143111</name>
</gene>
<reference evidence="2" key="1">
    <citation type="journal article" date="2018" name="Nat. Plants">
        <title>Whole-genome landscape of Medicago truncatula symbiotic genes.</title>
        <authorList>
            <person name="Pecrix Y."/>
            <person name="Gamas P."/>
            <person name="Carrere S."/>
        </authorList>
    </citation>
    <scope>NUCLEOTIDE SEQUENCE</scope>
    <source>
        <tissue evidence="2">Leaves</tissue>
    </source>
</reference>
<dbReference type="GO" id="GO:0003917">
    <property type="term" value="F:DNA topoisomerase type I (single strand cut, ATP-independent) activity"/>
    <property type="evidence" value="ECO:0007669"/>
    <property type="project" value="InterPro"/>
</dbReference>
<dbReference type="GO" id="GO:0003677">
    <property type="term" value="F:DNA binding"/>
    <property type="evidence" value="ECO:0007669"/>
    <property type="project" value="InterPro"/>
</dbReference>
<dbReference type="Gene3D" id="2.170.11.10">
    <property type="entry name" value="DNA Topoisomerase I, domain 2"/>
    <property type="match status" value="1"/>
</dbReference>
<protein>
    <submittedName>
        <fullName evidence="2">Putative DNA topoisomerase</fullName>
        <ecNumber evidence="2">5.99.1.2</ecNumber>
    </submittedName>
</protein>
<evidence type="ECO:0000313" key="2">
    <source>
        <dbReference type="EMBL" id="RHN71149.1"/>
    </source>
</evidence>
<dbReference type="PANTHER" id="PTHR10290">
    <property type="entry name" value="DNA TOPOISOMERASE I"/>
    <property type="match status" value="1"/>
</dbReference>
<keyword evidence="2" id="KW-0413">Isomerase</keyword>
<dbReference type="EMBL" id="PSQE01000003">
    <property type="protein sequence ID" value="RHN71149.1"/>
    <property type="molecule type" value="Genomic_DNA"/>
</dbReference>
<dbReference type="EC" id="5.99.1.2" evidence="2"/>
<dbReference type="Proteomes" id="UP000265566">
    <property type="component" value="Chromosome 3"/>
</dbReference>
<organism evidence="2">
    <name type="scientific">Medicago truncatula</name>
    <name type="common">Barrel medic</name>
    <name type="synonym">Medicago tribuloides</name>
    <dbReference type="NCBI Taxonomy" id="3880"/>
    <lineage>
        <taxon>Eukaryota</taxon>
        <taxon>Viridiplantae</taxon>
        <taxon>Streptophyta</taxon>
        <taxon>Embryophyta</taxon>
        <taxon>Tracheophyta</taxon>
        <taxon>Spermatophyta</taxon>
        <taxon>Magnoliopsida</taxon>
        <taxon>eudicotyledons</taxon>
        <taxon>Gunneridae</taxon>
        <taxon>Pentapetalae</taxon>
        <taxon>rosids</taxon>
        <taxon>fabids</taxon>
        <taxon>Fabales</taxon>
        <taxon>Fabaceae</taxon>
        <taxon>Papilionoideae</taxon>
        <taxon>50 kb inversion clade</taxon>
        <taxon>NPAAA clade</taxon>
        <taxon>Hologalegina</taxon>
        <taxon>IRL clade</taxon>
        <taxon>Trifolieae</taxon>
        <taxon>Medicago</taxon>
    </lineage>
</organism>
<dbReference type="GO" id="GO:0006265">
    <property type="term" value="P:DNA topological change"/>
    <property type="evidence" value="ECO:0007669"/>
    <property type="project" value="InterPro"/>
</dbReference>
<dbReference type="AlphaFoldDB" id="A0A396IZG5"/>
<dbReference type="InterPro" id="IPR008336">
    <property type="entry name" value="TopoI_DNA-bd_euk"/>
</dbReference>
<dbReference type="Gramene" id="rna19798">
    <property type="protein sequence ID" value="RHN71149.1"/>
    <property type="gene ID" value="gene19798"/>
</dbReference>
<dbReference type="PANTHER" id="PTHR10290:SF23">
    <property type="entry name" value="DNA TOPOISOMERASE 1 BETA"/>
    <property type="match status" value="1"/>
</dbReference>
<dbReference type="InterPro" id="IPR051062">
    <property type="entry name" value="Topoisomerase_IB"/>
</dbReference>
<proteinExistence type="predicted"/>
<dbReference type="InterPro" id="IPR036202">
    <property type="entry name" value="TopoI_DNA-bd_euk_N_sf"/>
</dbReference>
<dbReference type="SUPFAM" id="SSF56741">
    <property type="entry name" value="Eukaryotic DNA topoisomerase I, N-terminal DNA-binding fragment"/>
    <property type="match status" value="1"/>
</dbReference>
<dbReference type="InterPro" id="IPR013030">
    <property type="entry name" value="DNA_topo_DNA_db_N_dom2"/>
</dbReference>
<comment type="caution">
    <text evidence="2">The sequence shown here is derived from an EMBL/GenBank/DDBJ whole genome shotgun (WGS) entry which is preliminary data.</text>
</comment>
<dbReference type="Pfam" id="PF02919">
    <property type="entry name" value="Topoisom_I_N"/>
    <property type="match status" value="1"/>
</dbReference>
<sequence length="100" mass="11255">MELEGGCLVGNFRVEPPGLFIGRGEHPKIGKVKRRIHPSDVSINIGKYAPIPECPIPGERYNCSKTSWRTSLERNLIQRIESHCYLLKLLICMPLAAGRK</sequence>
<name>A0A396IZG5_MEDTR</name>
<feature type="domain" description="DNA topoisomerase I DNA binding eukaryotic-type" evidence="1">
    <location>
        <begin position="9"/>
        <end position="61"/>
    </location>
</feature>
<dbReference type="GO" id="GO:0005694">
    <property type="term" value="C:chromosome"/>
    <property type="evidence" value="ECO:0007669"/>
    <property type="project" value="InterPro"/>
</dbReference>